<organism evidence="3 4">
    <name type="scientific">Limisphaera ngatamarikiensis</name>
    <dbReference type="NCBI Taxonomy" id="1324935"/>
    <lineage>
        <taxon>Bacteria</taxon>
        <taxon>Pseudomonadati</taxon>
        <taxon>Verrucomicrobiota</taxon>
        <taxon>Verrucomicrobiia</taxon>
        <taxon>Limisphaerales</taxon>
        <taxon>Limisphaeraceae</taxon>
        <taxon>Limisphaera</taxon>
    </lineage>
</organism>
<evidence type="ECO:0000259" key="2">
    <source>
        <dbReference type="Pfam" id="PF12156"/>
    </source>
</evidence>
<evidence type="ECO:0000313" key="4">
    <source>
        <dbReference type="Proteomes" id="UP000477311"/>
    </source>
</evidence>
<gene>
    <name evidence="3" type="ORF">G4L39_01025</name>
</gene>
<reference evidence="3 4" key="1">
    <citation type="submission" date="2020-02" db="EMBL/GenBank/DDBJ databases">
        <title>Draft genome sequence of Limisphaera ngatamarikiensis NGM72.4T, a thermophilic Verrucomicrobia grouped in subdivision 3.</title>
        <authorList>
            <person name="Carere C.R."/>
            <person name="Steen J."/>
            <person name="Hugenholtz P."/>
            <person name="Stott M.B."/>
        </authorList>
    </citation>
    <scope>NUCLEOTIDE SEQUENCE [LARGE SCALE GENOMIC DNA]</scope>
    <source>
        <strain evidence="3 4">NGM72.4</strain>
    </source>
</reference>
<dbReference type="GO" id="GO:0046872">
    <property type="term" value="F:metal ion binding"/>
    <property type="evidence" value="ECO:0007669"/>
    <property type="project" value="InterPro"/>
</dbReference>
<protein>
    <recommendedName>
        <fullName evidence="2">Putative metal-binding domain-containing protein</fullName>
    </recommendedName>
</protein>
<dbReference type="InterPro" id="IPR021993">
    <property type="entry name" value="ATPase-cat-bd"/>
</dbReference>
<evidence type="ECO:0000313" key="3">
    <source>
        <dbReference type="EMBL" id="NGO37981.1"/>
    </source>
</evidence>
<dbReference type="Pfam" id="PF12156">
    <property type="entry name" value="ATPase-cat_bd"/>
    <property type="match status" value="1"/>
</dbReference>
<accession>A0A6M1RRP2</accession>
<feature type="domain" description="Putative metal-binding" evidence="2">
    <location>
        <begin position="30"/>
        <end position="103"/>
    </location>
</feature>
<dbReference type="Proteomes" id="UP000477311">
    <property type="component" value="Unassembled WGS sequence"/>
</dbReference>
<dbReference type="SUPFAM" id="SSF55008">
    <property type="entry name" value="HMA, heavy metal-associated domain"/>
    <property type="match status" value="1"/>
</dbReference>
<dbReference type="Gene3D" id="3.30.70.100">
    <property type="match status" value="1"/>
</dbReference>
<feature type="compositionally biased region" description="Low complexity" evidence="1">
    <location>
        <begin position="13"/>
        <end position="22"/>
    </location>
</feature>
<proteinExistence type="predicted"/>
<dbReference type="AlphaFoldDB" id="A0A6M1RRP2"/>
<comment type="caution">
    <text evidence="3">The sequence shown here is derived from an EMBL/GenBank/DDBJ whole genome shotgun (WGS) entry which is preliminary data.</text>
</comment>
<sequence length="209" mass="22644">MNGDRSGVALMEPGPVAAGSDAGPAGSPSNCAHCGTPCGTGSVEVEGLRFCCAGCRTVFELLDRHGLSRFYELSRTPGLRVSGPVGAAQFAHLDDPEVLERVLDFSDGRRHRVTLHIPAIHCVACVWLLENLFRLHPGIGRCEVNYPRRDLMVEYAPERLRLSELVALLAWLGTSRCFTGGIWAGVGGLRRSRFGCGCNRVWRGLPLAM</sequence>
<feature type="region of interest" description="Disordered" evidence="1">
    <location>
        <begin position="1"/>
        <end position="22"/>
    </location>
</feature>
<evidence type="ECO:0000256" key="1">
    <source>
        <dbReference type="SAM" id="MobiDB-lite"/>
    </source>
</evidence>
<name>A0A6M1RRP2_9BACT</name>
<dbReference type="InterPro" id="IPR036163">
    <property type="entry name" value="HMA_dom_sf"/>
</dbReference>
<keyword evidence="4" id="KW-1185">Reference proteome</keyword>
<dbReference type="EMBL" id="JAAKYA010000006">
    <property type="protein sequence ID" value="NGO37981.1"/>
    <property type="molecule type" value="Genomic_DNA"/>
</dbReference>